<comment type="subcellular location">
    <subcellularLocation>
        <location evidence="1">Membrane</location>
        <topology evidence="1">Multi-pass membrane protein</topology>
    </subcellularLocation>
</comment>
<keyword evidence="4" id="KW-0472">Membrane</keyword>
<evidence type="ECO:0000313" key="5">
    <source>
        <dbReference type="Ensembl" id="ENSEASP00005045971.1"/>
    </source>
</evidence>
<dbReference type="InterPro" id="IPR023395">
    <property type="entry name" value="MCP_dom_sf"/>
</dbReference>
<keyword evidence="3" id="KW-0812">Transmembrane</keyword>
<evidence type="ECO:0000256" key="3">
    <source>
        <dbReference type="ARBA" id="ARBA00022692"/>
    </source>
</evidence>
<protein>
    <submittedName>
        <fullName evidence="5">Uncoupling protein 3</fullName>
    </submittedName>
</protein>
<dbReference type="GO" id="GO:0016020">
    <property type="term" value="C:membrane"/>
    <property type="evidence" value="ECO:0007669"/>
    <property type="project" value="UniProtKB-SubCell"/>
</dbReference>
<sequence>MVGLKPSEVPPTTAVKFLGAGTAACFADLFTFPLDTAKVRLQVGALWPKVIVHIKGELSSPQHALPHTEPRAGHSLRCLPSCLATSPSPSCKPKYLNSSA</sequence>
<reference evidence="5" key="2">
    <citation type="submission" date="2025-08" db="UniProtKB">
        <authorList>
            <consortium name="Ensembl"/>
        </authorList>
    </citation>
    <scope>IDENTIFICATION</scope>
</reference>
<dbReference type="InterPro" id="IPR018108">
    <property type="entry name" value="MCP_transmembrane"/>
</dbReference>
<gene>
    <name evidence="5" type="primary">UCP3</name>
</gene>
<comment type="similarity">
    <text evidence="2">Belongs to the mitochondrial carrier (TC 2.A.29) family.</text>
</comment>
<dbReference type="SUPFAM" id="SSF103506">
    <property type="entry name" value="Mitochondrial carrier"/>
    <property type="match status" value="1"/>
</dbReference>
<dbReference type="Proteomes" id="UP000694387">
    <property type="component" value="Chromosome 20"/>
</dbReference>
<organism evidence="5 6">
    <name type="scientific">Equus asinus</name>
    <name type="common">Donkey</name>
    <name type="synonym">Equus africanus asinus</name>
    <dbReference type="NCBI Taxonomy" id="9793"/>
    <lineage>
        <taxon>Eukaryota</taxon>
        <taxon>Metazoa</taxon>
        <taxon>Chordata</taxon>
        <taxon>Craniata</taxon>
        <taxon>Vertebrata</taxon>
        <taxon>Euteleostomi</taxon>
        <taxon>Mammalia</taxon>
        <taxon>Eutheria</taxon>
        <taxon>Laurasiatheria</taxon>
        <taxon>Perissodactyla</taxon>
        <taxon>Equidae</taxon>
        <taxon>Equus</taxon>
    </lineage>
</organism>
<dbReference type="Gene3D" id="1.50.40.10">
    <property type="entry name" value="Mitochondrial carrier domain"/>
    <property type="match status" value="1"/>
</dbReference>
<accession>A0A9L0IYA2</accession>
<evidence type="ECO:0000313" key="6">
    <source>
        <dbReference type="Proteomes" id="UP000694387"/>
    </source>
</evidence>
<evidence type="ECO:0000256" key="2">
    <source>
        <dbReference type="ARBA" id="ARBA00006375"/>
    </source>
</evidence>
<dbReference type="GeneTree" id="ENSGT00940000161030"/>
<name>A0A9L0IYA2_EQUAS</name>
<dbReference type="Pfam" id="PF00153">
    <property type="entry name" value="Mito_carr"/>
    <property type="match status" value="1"/>
</dbReference>
<reference evidence="5" key="3">
    <citation type="submission" date="2025-09" db="UniProtKB">
        <authorList>
            <consortium name="Ensembl"/>
        </authorList>
    </citation>
    <scope>IDENTIFICATION</scope>
</reference>
<dbReference type="AlphaFoldDB" id="A0A9L0IYA2"/>
<reference evidence="5 6" key="1">
    <citation type="journal article" date="2020" name="Nat. Commun.">
        <title>Donkey genomes provide new insights into domestication and selection for coat color.</title>
        <authorList>
            <person name="Wang"/>
            <person name="C."/>
            <person name="Li"/>
            <person name="H."/>
            <person name="Guo"/>
            <person name="Y."/>
            <person name="Huang"/>
            <person name="J."/>
            <person name="Sun"/>
            <person name="Y."/>
            <person name="Min"/>
            <person name="J."/>
            <person name="Wang"/>
            <person name="J."/>
            <person name="Fang"/>
            <person name="X."/>
            <person name="Zhao"/>
            <person name="Z."/>
            <person name="Wang"/>
            <person name="S."/>
            <person name="Zhang"/>
            <person name="Y."/>
            <person name="Liu"/>
            <person name="Q."/>
            <person name="Jiang"/>
            <person name="Q."/>
            <person name="Wang"/>
            <person name="X."/>
            <person name="Guo"/>
            <person name="Y."/>
            <person name="Yang"/>
            <person name="C."/>
            <person name="Wang"/>
            <person name="Y."/>
            <person name="Tian"/>
            <person name="F."/>
            <person name="Zhuang"/>
            <person name="G."/>
            <person name="Fan"/>
            <person name="Y."/>
            <person name="Gao"/>
            <person name="Q."/>
            <person name="Li"/>
            <person name="Y."/>
            <person name="Ju"/>
            <person name="Z."/>
            <person name="Li"/>
            <person name="J."/>
            <person name="Li"/>
            <person name="R."/>
            <person name="Hou"/>
            <person name="M."/>
            <person name="Yang"/>
            <person name="G."/>
            <person name="Liu"/>
            <person name="G."/>
            <person name="Liu"/>
            <person name="W."/>
            <person name="Guo"/>
            <person name="J."/>
            <person name="Pan"/>
            <person name="S."/>
            <person name="Fan"/>
            <person name="G."/>
            <person name="Zhang"/>
            <person name="W."/>
            <person name="Zhang"/>
            <person name="R."/>
            <person name="Yu"/>
            <person name="J."/>
            <person name="Zhang"/>
            <person name="X."/>
            <person name="Yin"/>
            <person name="Q."/>
            <person name="Ji"/>
            <person name="C."/>
            <person name="Jin"/>
            <person name="Y."/>
            <person name="Yue"/>
            <person name="G."/>
            <person name="Liu"/>
            <person name="M."/>
            <person name="Xu"/>
            <person name="J."/>
            <person name="Liu"/>
            <person name="S."/>
            <person name="Jordana"/>
            <person name="J."/>
            <person name="Noce"/>
            <person name="A."/>
            <person name="Amills"/>
            <person name="M."/>
            <person name="Wu"/>
            <person name="D.D."/>
            <person name="Li"/>
            <person name="S."/>
            <person name="Zhou"/>
            <person name="X. and Zhong"/>
            <person name="J."/>
        </authorList>
    </citation>
    <scope>NUCLEOTIDE SEQUENCE [LARGE SCALE GENOMIC DNA]</scope>
</reference>
<evidence type="ECO:0000256" key="4">
    <source>
        <dbReference type="ARBA" id="ARBA00023136"/>
    </source>
</evidence>
<evidence type="ECO:0000256" key="1">
    <source>
        <dbReference type="ARBA" id="ARBA00004141"/>
    </source>
</evidence>
<proteinExistence type="inferred from homology"/>
<keyword evidence="6" id="KW-1185">Reference proteome</keyword>
<dbReference type="Ensembl" id="ENSEAST00005047778.1">
    <property type="protein sequence ID" value="ENSEASP00005045971.1"/>
    <property type="gene ID" value="ENSEASG00005017916.2"/>
</dbReference>